<dbReference type="Proteomes" id="UP000789860">
    <property type="component" value="Unassembled WGS sequence"/>
</dbReference>
<protein>
    <submittedName>
        <fullName evidence="1">1748_t:CDS:1</fullName>
    </submittedName>
</protein>
<feature type="non-terminal residue" evidence="1">
    <location>
        <position position="1"/>
    </location>
</feature>
<evidence type="ECO:0000313" key="1">
    <source>
        <dbReference type="EMBL" id="CAG8642901.1"/>
    </source>
</evidence>
<gene>
    <name evidence="1" type="ORF">SCALOS_LOCUS8391</name>
</gene>
<name>A0ACA9NCL3_9GLOM</name>
<sequence>GDTYASGRPVSIQSPMNSLACRKIGYAWYKEKAQHGPCEVDNAIFDLTKFNDHKIEFFVNTIRYTNEAKKK</sequence>
<organism evidence="1 2">
    <name type="scientific">Scutellospora calospora</name>
    <dbReference type="NCBI Taxonomy" id="85575"/>
    <lineage>
        <taxon>Eukaryota</taxon>
        <taxon>Fungi</taxon>
        <taxon>Fungi incertae sedis</taxon>
        <taxon>Mucoromycota</taxon>
        <taxon>Glomeromycotina</taxon>
        <taxon>Glomeromycetes</taxon>
        <taxon>Diversisporales</taxon>
        <taxon>Gigasporaceae</taxon>
        <taxon>Scutellospora</taxon>
    </lineage>
</organism>
<dbReference type="EMBL" id="CAJVPM010021983">
    <property type="protein sequence ID" value="CAG8642901.1"/>
    <property type="molecule type" value="Genomic_DNA"/>
</dbReference>
<proteinExistence type="predicted"/>
<feature type="non-terminal residue" evidence="1">
    <location>
        <position position="71"/>
    </location>
</feature>
<accession>A0ACA9NCL3</accession>
<keyword evidence="2" id="KW-1185">Reference proteome</keyword>
<reference evidence="1" key="1">
    <citation type="submission" date="2021-06" db="EMBL/GenBank/DDBJ databases">
        <authorList>
            <person name="Kallberg Y."/>
            <person name="Tangrot J."/>
            <person name="Rosling A."/>
        </authorList>
    </citation>
    <scope>NUCLEOTIDE SEQUENCE</scope>
    <source>
        <strain evidence="1">AU212A</strain>
    </source>
</reference>
<comment type="caution">
    <text evidence="1">The sequence shown here is derived from an EMBL/GenBank/DDBJ whole genome shotgun (WGS) entry which is preliminary data.</text>
</comment>
<evidence type="ECO:0000313" key="2">
    <source>
        <dbReference type="Proteomes" id="UP000789860"/>
    </source>
</evidence>